<gene>
    <name evidence="2" type="ORF">EBQ10_09245</name>
</gene>
<evidence type="ECO:0000313" key="2">
    <source>
        <dbReference type="EMBL" id="AZR07448.1"/>
    </source>
</evidence>
<proteinExistence type="predicted"/>
<accession>A0A3Q9GGS5</accession>
<dbReference type="Proteomes" id="UP000275951">
    <property type="component" value="Chromosome"/>
</dbReference>
<evidence type="ECO:0000259" key="1">
    <source>
        <dbReference type="PROSITE" id="PS51186"/>
    </source>
</evidence>
<dbReference type="SUPFAM" id="SSF55729">
    <property type="entry name" value="Acyl-CoA N-acyltransferases (Nat)"/>
    <property type="match status" value="1"/>
</dbReference>
<dbReference type="PROSITE" id="PS51186">
    <property type="entry name" value="GNAT"/>
    <property type="match status" value="1"/>
</dbReference>
<dbReference type="Pfam" id="PF13508">
    <property type="entry name" value="Acetyltransf_7"/>
    <property type="match status" value="1"/>
</dbReference>
<dbReference type="AlphaFoldDB" id="A0A3Q9GGS5"/>
<evidence type="ECO:0000313" key="3">
    <source>
        <dbReference type="Proteomes" id="UP000275951"/>
    </source>
</evidence>
<reference evidence="2 3" key="1">
    <citation type="submission" date="2018-11" db="EMBL/GenBank/DDBJ databases">
        <title>Multidrug-resistant genes are associated with an 42-kb island TGI1 carrying a complex class 1 integron in a Trueperella pyogenes.</title>
        <authorList>
            <person name="Dong W."/>
        </authorList>
    </citation>
    <scope>NUCLEOTIDE SEQUENCE [LARGE SCALE GENOMIC DNA]</scope>
    <source>
        <strain evidence="2 3">TP4</strain>
    </source>
</reference>
<dbReference type="InterPro" id="IPR000182">
    <property type="entry name" value="GNAT_dom"/>
</dbReference>
<protein>
    <submittedName>
        <fullName evidence="2">N-acetyltransferase</fullName>
    </submittedName>
</protein>
<sequence length="120" mass="13474">MVGIGLATTELPVLYIYPEYQRQDIGTALLDACLGNAPAYVWLIKNNVRGRAFYRSHGFKLDGTERLFDDDAPGCAEMRKVRGKVRIAAELLLDHQFCWRANQVICTHRKRMSAVGLSGC</sequence>
<keyword evidence="2" id="KW-0808">Transferase</keyword>
<organism evidence="2 3">
    <name type="scientific">Trueperella pyogenes</name>
    <dbReference type="NCBI Taxonomy" id="1661"/>
    <lineage>
        <taxon>Bacteria</taxon>
        <taxon>Bacillati</taxon>
        <taxon>Actinomycetota</taxon>
        <taxon>Actinomycetes</taxon>
        <taxon>Actinomycetales</taxon>
        <taxon>Actinomycetaceae</taxon>
        <taxon>Trueperella</taxon>
    </lineage>
</organism>
<dbReference type="RefSeq" id="WP_126920497.1">
    <property type="nucleotide sequence ID" value="NZ_CP033905.1"/>
</dbReference>
<feature type="domain" description="N-acetyltransferase" evidence="1">
    <location>
        <begin position="1"/>
        <end position="83"/>
    </location>
</feature>
<dbReference type="InterPro" id="IPR016181">
    <property type="entry name" value="Acyl_CoA_acyltransferase"/>
</dbReference>
<dbReference type="EMBL" id="CP033905">
    <property type="protein sequence ID" value="AZR07448.1"/>
    <property type="molecule type" value="Genomic_DNA"/>
</dbReference>
<dbReference type="Gene3D" id="3.40.630.30">
    <property type="match status" value="1"/>
</dbReference>
<name>A0A3Q9GGS5_9ACTO</name>
<dbReference type="GO" id="GO:0016747">
    <property type="term" value="F:acyltransferase activity, transferring groups other than amino-acyl groups"/>
    <property type="evidence" value="ECO:0007669"/>
    <property type="project" value="InterPro"/>
</dbReference>